<protein>
    <recommendedName>
        <fullName evidence="3">Endonuclease/exonuclease/phosphatase domain-containing protein</fullName>
    </recommendedName>
</protein>
<organism evidence="1 2">
    <name type="scientific">Nephila pilipes</name>
    <name type="common">Giant wood spider</name>
    <name type="synonym">Nephila maculata</name>
    <dbReference type="NCBI Taxonomy" id="299642"/>
    <lineage>
        <taxon>Eukaryota</taxon>
        <taxon>Metazoa</taxon>
        <taxon>Ecdysozoa</taxon>
        <taxon>Arthropoda</taxon>
        <taxon>Chelicerata</taxon>
        <taxon>Arachnida</taxon>
        <taxon>Araneae</taxon>
        <taxon>Araneomorphae</taxon>
        <taxon>Entelegynae</taxon>
        <taxon>Araneoidea</taxon>
        <taxon>Nephilidae</taxon>
        <taxon>Nephila</taxon>
    </lineage>
</organism>
<evidence type="ECO:0000313" key="2">
    <source>
        <dbReference type="Proteomes" id="UP000887013"/>
    </source>
</evidence>
<evidence type="ECO:0008006" key="3">
    <source>
        <dbReference type="Google" id="ProtNLM"/>
    </source>
</evidence>
<gene>
    <name evidence="1" type="ORF">NPIL_560301</name>
</gene>
<proteinExistence type="predicted"/>
<keyword evidence="2" id="KW-1185">Reference proteome</keyword>
<dbReference type="Proteomes" id="UP000887013">
    <property type="component" value="Unassembled WGS sequence"/>
</dbReference>
<comment type="caution">
    <text evidence="1">The sequence shown here is derived from an EMBL/GenBank/DDBJ whole genome shotgun (WGS) entry which is preliminary data.</text>
</comment>
<dbReference type="EMBL" id="BMAW01041461">
    <property type="protein sequence ID" value="GFS28674.1"/>
    <property type="molecule type" value="Genomic_DNA"/>
</dbReference>
<dbReference type="AlphaFoldDB" id="A0A8X6M777"/>
<sequence>MFYLTSYKAEEAEDSLHAPDQPTKLNYRGDQSTLDLCISKGLHSITAETSPELSSDHYPAKFMIHLQDFTTPPYYNIKFTNWKKFQNHLALITPGNPPISSTQELDEAASNFSTLYSRAIETEIANKYFHHFVLYHRNENSMKNQEKTLKKRHWTLLGVIN</sequence>
<accession>A0A8X6M777</accession>
<evidence type="ECO:0000313" key="1">
    <source>
        <dbReference type="EMBL" id="GFS28674.1"/>
    </source>
</evidence>
<reference evidence="1" key="1">
    <citation type="submission" date="2020-08" db="EMBL/GenBank/DDBJ databases">
        <title>Multicomponent nature underlies the extraordinary mechanical properties of spider dragline silk.</title>
        <authorList>
            <person name="Kono N."/>
            <person name="Nakamura H."/>
            <person name="Mori M."/>
            <person name="Yoshida Y."/>
            <person name="Ohtoshi R."/>
            <person name="Malay A.D."/>
            <person name="Moran D.A.P."/>
            <person name="Tomita M."/>
            <person name="Numata K."/>
            <person name="Arakawa K."/>
        </authorList>
    </citation>
    <scope>NUCLEOTIDE SEQUENCE</scope>
</reference>
<dbReference type="OrthoDB" id="6437002at2759"/>
<name>A0A8X6M777_NEPPI</name>